<dbReference type="RefSeq" id="WP_264323117.1">
    <property type="nucleotide sequence ID" value="NZ_JADEXQ010000002.1"/>
</dbReference>
<proteinExistence type="predicted"/>
<sequence length="102" mass="11997">MNNVIPRMFQANQVLNDRYQLKQRLGHPAAGRQTWLAQDQHQTGQLVVVKLLVFNSEFNWDDRKLFEREAQGLKHLDHAKIPDYEDLFVADTDENAALHWWG</sequence>
<gene>
    <name evidence="1" type="ORF">IQ266_00815</name>
</gene>
<dbReference type="InterPro" id="IPR011009">
    <property type="entry name" value="Kinase-like_dom_sf"/>
</dbReference>
<comment type="caution">
    <text evidence="1">The sequence shown here is derived from an EMBL/GenBank/DDBJ whole genome shotgun (WGS) entry which is preliminary data.</text>
</comment>
<organism evidence="1 2">
    <name type="scientific">Romeriopsis navalis LEGE 11480</name>
    <dbReference type="NCBI Taxonomy" id="2777977"/>
    <lineage>
        <taxon>Bacteria</taxon>
        <taxon>Bacillati</taxon>
        <taxon>Cyanobacteriota</taxon>
        <taxon>Cyanophyceae</taxon>
        <taxon>Leptolyngbyales</taxon>
        <taxon>Leptolyngbyaceae</taxon>
        <taxon>Romeriopsis</taxon>
        <taxon>Romeriopsis navalis</taxon>
    </lineage>
</organism>
<dbReference type="AlphaFoldDB" id="A0A928VGQ4"/>
<evidence type="ECO:0008006" key="3">
    <source>
        <dbReference type="Google" id="ProtNLM"/>
    </source>
</evidence>
<evidence type="ECO:0000313" key="1">
    <source>
        <dbReference type="EMBL" id="MBE9028296.1"/>
    </source>
</evidence>
<dbReference type="Proteomes" id="UP000625316">
    <property type="component" value="Unassembled WGS sequence"/>
</dbReference>
<reference evidence="1" key="1">
    <citation type="submission" date="2020-10" db="EMBL/GenBank/DDBJ databases">
        <authorList>
            <person name="Castelo-Branco R."/>
            <person name="Eusebio N."/>
            <person name="Adriana R."/>
            <person name="Vieira A."/>
            <person name="Brugerolle De Fraissinette N."/>
            <person name="Rezende De Castro R."/>
            <person name="Schneider M.P."/>
            <person name="Vasconcelos V."/>
            <person name="Leao P.N."/>
        </authorList>
    </citation>
    <scope>NUCLEOTIDE SEQUENCE</scope>
    <source>
        <strain evidence="1">LEGE 11480</strain>
    </source>
</reference>
<protein>
    <recommendedName>
        <fullName evidence="3">Serine/threonine protein kinase</fullName>
    </recommendedName>
</protein>
<dbReference type="SUPFAM" id="SSF56112">
    <property type="entry name" value="Protein kinase-like (PK-like)"/>
    <property type="match status" value="1"/>
</dbReference>
<name>A0A928VGQ4_9CYAN</name>
<accession>A0A928VGQ4</accession>
<dbReference type="EMBL" id="JADEXQ010000002">
    <property type="protein sequence ID" value="MBE9028296.1"/>
    <property type="molecule type" value="Genomic_DNA"/>
</dbReference>
<keyword evidence="2" id="KW-1185">Reference proteome</keyword>
<evidence type="ECO:0000313" key="2">
    <source>
        <dbReference type="Proteomes" id="UP000625316"/>
    </source>
</evidence>
<dbReference type="Gene3D" id="3.30.200.20">
    <property type="entry name" value="Phosphorylase Kinase, domain 1"/>
    <property type="match status" value="1"/>
</dbReference>